<feature type="transmembrane region" description="Helical" evidence="1">
    <location>
        <begin position="12"/>
        <end position="34"/>
    </location>
</feature>
<feature type="transmembrane region" description="Helical" evidence="1">
    <location>
        <begin position="40"/>
        <end position="62"/>
    </location>
</feature>
<dbReference type="EMBL" id="LNQE01001407">
    <property type="protein sequence ID" value="KUG17983.1"/>
    <property type="molecule type" value="Genomic_DNA"/>
</dbReference>
<name>A0A0W8FAP9_9ZZZZ</name>
<gene>
    <name evidence="2" type="ORF">ASZ90_012297</name>
</gene>
<evidence type="ECO:0000256" key="1">
    <source>
        <dbReference type="SAM" id="Phobius"/>
    </source>
</evidence>
<dbReference type="AlphaFoldDB" id="A0A0W8FAP9"/>
<keyword evidence="1" id="KW-0472">Membrane</keyword>
<accession>A0A0W8FAP9</accession>
<keyword evidence="1" id="KW-0812">Transmembrane</keyword>
<protein>
    <submittedName>
        <fullName evidence="2">Uncharacterized protein</fullName>
    </submittedName>
</protein>
<keyword evidence="1" id="KW-1133">Transmembrane helix</keyword>
<evidence type="ECO:0000313" key="2">
    <source>
        <dbReference type="EMBL" id="KUG17983.1"/>
    </source>
</evidence>
<sequence>MERKVFREIVDLRLWIAALATGAFGLILLIVSLFLSGHNILQPFIASLASLLIATIPITLIWELYAKRALINEVNEEIGLEKSLEEIKSILKLHKDLQASGLSRVTRDYMSLDWMELFKKVHRLDIFIAYGRTWRARYTTQLKELALRSDVTIRVVFPDPDNQELINALAHRINGKTSEEISKEIKDAVAEFSNIFAHSPNGGAKISMWYTSVLPNFALYIFDDNIITTLYTHRRQRIGVPTLIFEHGGSIYDFFKEEFEELIDEKNEIARKIEK</sequence>
<reference evidence="2" key="1">
    <citation type="journal article" date="2015" name="Proc. Natl. Acad. Sci. U.S.A.">
        <title>Networks of energetic and metabolic interactions define dynamics in microbial communities.</title>
        <authorList>
            <person name="Embree M."/>
            <person name="Liu J.K."/>
            <person name="Al-Bassam M.M."/>
            <person name="Zengler K."/>
        </authorList>
    </citation>
    <scope>NUCLEOTIDE SEQUENCE</scope>
</reference>
<comment type="caution">
    <text evidence="2">The sequence shown here is derived from an EMBL/GenBank/DDBJ whole genome shotgun (WGS) entry which is preliminary data.</text>
</comment>
<proteinExistence type="predicted"/>
<organism evidence="2">
    <name type="scientific">hydrocarbon metagenome</name>
    <dbReference type="NCBI Taxonomy" id="938273"/>
    <lineage>
        <taxon>unclassified sequences</taxon>
        <taxon>metagenomes</taxon>
        <taxon>ecological metagenomes</taxon>
    </lineage>
</organism>